<sequence length="328" mass="35505">MPISLHPRLKALLAYFSLRSSPRHLGDALLDVQDLSLGVTFDVVDVAFGGFSTVSRGQLSRGRGEIAQSVAVKRLRDVVSSHEQMSETVLSEVFVIKSLEHPNIIPFLGICWLDCRVSNGRRGDAAVSSPCIVTMWAENGNLSEYLTACPGANRVSLLRDIANGLLYLHSPGEGKSVVIHRDLHPGNVLIDKGGRAMISDFGLSVILPQGLTAAEGGDEPALRPLIGALAYAAPELHIPPGRLTLKSDVYSFGVLAWTTYEGRPPFVDRAAGTIAAPVLLFSGQRPGRDEAKNPDVTDGIWAVMSECWVHEPDMRPTMHAVCERLRDI</sequence>
<evidence type="ECO:0000313" key="3">
    <source>
        <dbReference type="Proteomes" id="UP000077266"/>
    </source>
</evidence>
<evidence type="ECO:0000313" key="2">
    <source>
        <dbReference type="EMBL" id="KZV97112.1"/>
    </source>
</evidence>
<keyword evidence="2" id="KW-0808">Transferase</keyword>
<dbReference type="PANTHER" id="PTHR44329">
    <property type="entry name" value="SERINE/THREONINE-PROTEIN KINASE TNNI3K-RELATED"/>
    <property type="match status" value="1"/>
</dbReference>
<dbReference type="PROSITE" id="PS50011">
    <property type="entry name" value="PROTEIN_KINASE_DOM"/>
    <property type="match status" value="1"/>
</dbReference>
<feature type="domain" description="Protein kinase" evidence="1">
    <location>
        <begin position="40"/>
        <end position="328"/>
    </location>
</feature>
<dbReference type="Pfam" id="PF07714">
    <property type="entry name" value="PK_Tyr_Ser-Thr"/>
    <property type="match status" value="1"/>
</dbReference>
<dbReference type="Proteomes" id="UP000077266">
    <property type="component" value="Unassembled WGS sequence"/>
</dbReference>
<dbReference type="Gene3D" id="1.10.510.10">
    <property type="entry name" value="Transferase(Phosphotransferase) domain 1"/>
    <property type="match status" value="1"/>
</dbReference>
<evidence type="ECO:0000259" key="1">
    <source>
        <dbReference type="PROSITE" id="PS50011"/>
    </source>
</evidence>
<dbReference type="GO" id="GO:0005524">
    <property type="term" value="F:ATP binding"/>
    <property type="evidence" value="ECO:0007669"/>
    <property type="project" value="InterPro"/>
</dbReference>
<dbReference type="InterPro" id="IPR001245">
    <property type="entry name" value="Ser-Thr/Tyr_kinase_cat_dom"/>
</dbReference>
<dbReference type="InterPro" id="IPR011009">
    <property type="entry name" value="Kinase-like_dom_sf"/>
</dbReference>
<dbReference type="InParanoid" id="A0A165KZ38"/>
<dbReference type="AlphaFoldDB" id="A0A165KZ38"/>
<dbReference type="GO" id="GO:0004674">
    <property type="term" value="F:protein serine/threonine kinase activity"/>
    <property type="evidence" value="ECO:0007669"/>
    <property type="project" value="TreeGrafter"/>
</dbReference>
<dbReference type="EMBL" id="KV425934">
    <property type="protein sequence ID" value="KZV97112.1"/>
    <property type="molecule type" value="Genomic_DNA"/>
</dbReference>
<organism evidence="2 3">
    <name type="scientific">Exidia glandulosa HHB12029</name>
    <dbReference type="NCBI Taxonomy" id="1314781"/>
    <lineage>
        <taxon>Eukaryota</taxon>
        <taxon>Fungi</taxon>
        <taxon>Dikarya</taxon>
        <taxon>Basidiomycota</taxon>
        <taxon>Agaricomycotina</taxon>
        <taxon>Agaricomycetes</taxon>
        <taxon>Auriculariales</taxon>
        <taxon>Exidiaceae</taxon>
        <taxon>Exidia</taxon>
    </lineage>
</organism>
<dbReference type="OrthoDB" id="5966500at2759"/>
<keyword evidence="2" id="KW-0418">Kinase</keyword>
<dbReference type="SUPFAM" id="SSF56112">
    <property type="entry name" value="Protein kinase-like (PK-like)"/>
    <property type="match status" value="1"/>
</dbReference>
<protein>
    <submittedName>
        <fullName evidence="2">Kinase-like protein</fullName>
    </submittedName>
</protein>
<dbReference type="STRING" id="1314781.A0A165KZ38"/>
<dbReference type="InterPro" id="IPR051681">
    <property type="entry name" value="Ser/Thr_Kinases-Pseudokinases"/>
</dbReference>
<keyword evidence="3" id="KW-1185">Reference proteome</keyword>
<gene>
    <name evidence="2" type="ORF">EXIGLDRAFT_731635</name>
</gene>
<name>A0A165KZ38_EXIGL</name>
<dbReference type="InterPro" id="IPR000719">
    <property type="entry name" value="Prot_kinase_dom"/>
</dbReference>
<accession>A0A165KZ38</accession>
<proteinExistence type="predicted"/>
<reference evidence="2 3" key="1">
    <citation type="journal article" date="2016" name="Mol. Biol. Evol.">
        <title>Comparative Genomics of Early-Diverging Mushroom-Forming Fungi Provides Insights into the Origins of Lignocellulose Decay Capabilities.</title>
        <authorList>
            <person name="Nagy L.G."/>
            <person name="Riley R."/>
            <person name="Tritt A."/>
            <person name="Adam C."/>
            <person name="Daum C."/>
            <person name="Floudas D."/>
            <person name="Sun H."/>
            <person name="Yadav J.S."/>
            <person name="Pangilinan J."/>
            <person name="Larsson K.H."/>
            <person name="Matsuura K."/>
            <person name="Barry K."/>
            <person name="Labutti K."/>
            <person name="Kuo R."/>
            <person name="Ohm R.A."/>
            <person name="Bhattacharya S.S."/>
            <person name="Shirouzu T."/>
            <person name="Yoshinaga Y."/>
            <person name="Martin F.M."/>
            <person name="Grigoriev I.V."/>
            <person name="Hibbett D.S."/>
        </authorList>
    </citation>
    <scope>NUCLEOTIDE SEQUENCE [LARGE SCALE GENOMIC DNA]</scope>
    <source>
        <strain evidence="2 3">HHB12029</strain>
    </source>
</reference>